<feature type="region of interest" description="Disordered" evidence="1">
    <location>
        <begin position="227"/>
        <end position="246"/>
    </location>
</feature>
<feature type="compositionally biased region" description="Acidic residues" evidence="1">
    <location>
        <begin position="108"/>
        <end position="149"/>
    </location>
</feature>
<name>A0A0L0NY70_CANAR</name>
<feature type="region of interest" description="Disordered" evidence="1">
    <location>
        <begin position="327"/>
        <end position="347"/>
    </location>
</feature>
<gene>
    <name evidence="2" type="ORF">QG37_04024</name>
</gene>
<sequence>MFDVTDCHMLDSLETCELPSEECGIVRVSISLETCRDVQMLEKGSSWVVWLEKLQSIDSEFSIEECMLENPVFVEVSNVKLSCDELNDNVDNKDDDSDANDDAKDDSNNDEEADETAEERYEEYDEESKGNDDEEDDVNDIVCEGDTDSDLISSEDSRFVVLGSSSFDEDSPDSWRLDSKDDDNDANDDEEDDVIDIVCEGDTDSSESTSSEDSRFVAFGSSSFADSWRLDSKDDDNDANDDEGDDVIDIVCEGDTDSSESTSSEDSRCVVLGSSSFDEESLDSWRLDSKVDDNDANDDEEDDVIDIVCEGDTDSSESIFSEDSRCVKLGSSSVDEESSDSWRLDSD</sequence>
<accession>A0A0L0NY70</accession>
<proteinExistence type="predicted"/>
<dbReference type="AlphaFoldDB" id="A0A0L0NY70"/>
<evidence type="ECO:0000256" key="1">
    <source>
        <dbReference type="SAM" id="MobiDB-lite"/>
    </source>
</evidence>
<dbReference type="VEuPathDB" id="FungiDB:CJJ07_003303"/>
<organism evidence="2 3">
    <name type="scientific">Candidozyma auris</name>
    <name type="common">Yeast</name>
    <name type="synonym">Candida auris</name>
    <dbReference type="NCBI Taxonomy" id="498019"/>
    <lineage>
        <taxon>Eukaryota</taxon>
        <taxon>Fungi</taxon>
        <taxon>Dikarya</taxon>
        <taxon>Ascomycota</taxon>
        <taxon>Saccharomycotina</taxon>
        <taxon>Pichiomycetes</taxon>
        <taxon>Metschnikowiaceae</taxon>
        <taxon>Candidozyma</taxon>
    </lineage>
</organism>
<dbReference type="VEuPathDB" id="FungiDB:CJI97_004170"/>
<dbReference type="VEuPathDB" id="FungiDB:QG37_04024"/>
<dbReference type="VEuPathDB" id="FungiDB:CJJ09_005322"/>
<feature type="compositionally biased region" description="Acidic residues" evidence="1">
    <location>
        <begin position="233"/>
        <end position="246"/>
    </location>
</feature>
<protein>
    <submittedName>
        <fullName evidence="2">Uncharacterized protein</fullName>
    </submittedName>
</protein>
<reference evidence="3" key="1">
    <citation type="journal article" date="2015" name="BMC Genomics">
        <title>Draft genome of a commonly misdiagnosed multidrug resistant pathogen Candida auris.</title>
        <authorList>
            <person name="Chatterjee S."/>
            <person name="Alampalli S.V."/>
            <person name="Nageshan R.K."/>
            <person name="Chettiar S.T."/>
            <person name="Joshi S."/>
            <person name="Tatu U.S."/>
        </authorList>
    </citation>
    <scope>NUCLEOTIDE SEQUENCE [LARGE SCALE GENOMIC DNA]</scope>
    <source>
        <strain evidence="3">6684</strain>
    </source>
</reference>
<dbReference type="Proteomes" id="UP000037122">
    <property type="component" value="Unassembled WGS sequence"/>
</dbReference>
<evidence type="ECO:0000313" key="2">
    <source>
        <dbReference type="EMBL" id="KND98964.1"/>
    </source>
</evidence>
<feature type="compositionally biased region" description="Acidic residues" evidence="1">
    <location>
        <begin position="180"/>
        <end position="194"/>
    </location>
</feature>
<dbReference type="EMBL" id="LGST01000027">
    <property type="protein sequence ID" value="KND98964.1"/>
    <property type="molecule type" value="Genomic_DNA"/>
</dbReference>
<feature type="region of interest" description="Disordered" evidence="1">
    <location>
        <begin position="87"/>
        <end position="194"/>
    </location>
</feature>
<feature type="compositionally biased region" description="Acidic residues" evidence="1">
    <location>
        <begin position="87"/>
        <end position="100"/>
    </location>
</feature>
<comment type="caution">
    <text evidence="2">The sequence shown here is derived from an EMBL/GenBank/DDBJ whole genome shotgun (WGS) entry which is preliminary data.</text>
</comment>
<dbReference type="VEuPathDB" id="FungiDB:B9J08_004106"/>
<evidence type="ECO:0000313" key="3">
    <source>
        <dbReference type="Proteomes" id="UP000037122"/>
    </source>
</evidence>